<dbReference type="Proteomes" id="UP000095283">
    <property type="component" value="Unplaced"/>
</dbReference>
<feature type="transmembrane region" description="Helical" evidence="1">
    <location>
        <begin position="20"/>
        <end position="47"/>
    </location>
</feature>
<dbReference type="AlphaFoldDB" id="A0A1I7XPG2"/>
<name>A0A1I7XPG2_HETBA</name>
<evidence type="ECO:0000256" key="1">
    <source>
        <dbReference type="SAM" id="Phobius"/>
    </source>
</evidence>
<keyword evidence="1" id="KW-0812">Transmembrane</keyword>
<keyword evidence="2" id="KW-1185">Reference proteome</keyword>
<evidence type="ECO:0000313" key="2">
    <source>
        <dbReference type="Proteomes" id="UP000095283"/>
    </source>
</evidence>
<proteinExistence type="predicted"/>
<keyword evidence="1" id="KW-0472">Membrane</keyword>
<organism evidence="2 3">
    <name type="scientific">Heterorhabditis bacteriophora</name>
    <name type="common">Entomopathogenic nematode worm</name>
    <dbReference type="NCBI Taxonomy" id="37862"/>
    <lineage>
        <taxon>Eukaryota</taxon>
        <taxon>Metazoa</taxon>
        <taxon>Ecdysozoa</taxon>
        <taxon>Nematoda</taxon>
        <taxon>Chromadorea</taxon>
        <taxon>Rhabditida</taxon>
        <taxon>Rhabditina</taxon>
        <taxon>Rhabditomorpha</taxon>
        <taxon>Strongyloidea</taxon>
        <taxon>Heterorhabditidae</taxon>
        <taxon>Heterorhabditis</taxon>
    </lineage>
</organism>
<sequence length="97" mass="11231">MSDPIVLFYLTTSVSLAINVFFTAFLVIFISFYASILFVICIITHGLSRISIMTKKWTWTLLYLIIEIEEILQVHISSSRKHVWLHLPTYGSSSQLY</sequence>
<keyword evidence="1" id="KW-1133">Transmembrane helix</keyword>
<dbReference type="WBParaSite" id="Hba_19428">
    <property type="protein sequence ID" value="Hba_19428"/>
    <property type="gene ID" value="Hba_19428"/>
</dbReference>
<reference evidence="3" key="1">
    <citation type="submission" date="2016-11" db="UniProtKB">
        <authorList>
            <consortium name="WormBaseParasite"/>
        </authorList>
    </citation>
    <scope>IDENTIFICATION</scope>
</reference>
<accession>A0A1I7XPG2</accession>
<protein>
    <submittedName>
        <fullName evidence="3">Ovule protein</fullName>
    </submittedName>
</protein>
<evidence type="ECO:0000313" key="3">
    <source>
        <dbReference type="WBParaSite" id="Hba_19428"/>
    </source>
</evidence>